<feature type="domain" description="LD-carboxypeptidase C-terminal" evidence="8">
    <location>
        <begin position="211"/>
        <end position="328"/>
    </location>
</feature>
<dbReference type="AlphaFoldDB" id="T0J7H1"/>
<evidence type="ECO:0000256" key="2">
    <source>
        <dbReference type="ARBA" id="ARBA00022645"/>
    </source>
</evidence>
<evidence type="ECO:0000259" key="7">
    <source>
        <dbReference type="Pfam" id="PF02016"/>
    </source>
</evidence>
<dbReference type="PANTHER" id="PTHR30237">
    <property type="entry name" value="MURAMOYLTETRAPEPTIDE CARBOXYPEPTIDASE"/>
    <property type="match status" value="1"/>
</dbReference>
<feature type="domain" description="LD-carboxypeptidase N-terminal" evidence="7">
    <location>
        <begin position="41"/>
        <end position="158"/>
    </location>
</feature>
<dbReference type="InterPro" id="IPR040921">
    <property type="entry name" value="Peptidase_S66C"/>
</dbReference>
<dbReference type="InterPro" id="IPR027461">
    <property type="entry name" value="Carboxypeptidase_A_C_sf"/>
</dbReference>
<keyword evidence="4" id="KW-0378">Hydrolase</keyword>
<dbReference type="Pfam" id="PF02016">
    <property type="entry name" value="Peptidase_S66"/>
    <property type="match status" value="1"/>
</dbReference>
<dbReference type="RefSeq" id="WP_021317503.1">
    <property type="nucleotide sequence ID" value="NZ_AUWY01000058.1"/>
</dbReference>
<feature type="active site" description="Charge relay system" evidence="6">
    <location>
        <position position="242"/>
    </location>
</feature>
<evidence type="ECO:0000313" key="10">
    <source>
        <dbReference type="Proteomes" id="UP000015523"/>
    </source>
</evidence>
<keyword evidence="5" id="KW-0720">Serine protease</keyword>
<organism evidence="9 10">
    <name type="scientific">Sphingobium ummariense RL-3</name>
    <dbReference type="NCBI Taxonomy" id="1346791"/>
    <lineage>
        <taxon>Bacteria</taxon>
        <taxon>Pseudomonadati</taxon>
        <taxon>Pseudomonadota</taxon>
        <taxon>Alphaproteobacteria</taxon>
        <taxon>Sphingomonadales</taxon>
        <taxon>Sphingomonadaceae</taxon>
        <taxon>Sphingobium</taxon>
    </lineage>
</organism>
<dbReference type="CDD" id="cd07025">
    <property type="entry name" value="Peptidase_S66"/>
    <property type="match status" value="1"/>
</dbReference>
<dbReference type="InterPro" id="IPR003507">
    <property type="entry name" value="S66_fam"/>
</dbReference>
<name>T0J7H1_9SPHN</name>
<evidence type="ECO:0000256" key="6">
    <source>
        <dbReference type="PIRSR" id="PIRSR028757-1"/>
    </source>
</evidence>
<dbReference type="GO" id="GO:0004180">
    <property type="term" value="F:carboxypeptidase activity"/>
    <property type="evidence" value="ECO:0007669"/>
    <property type="project" value="UniProtKB-KW"/>
</dbReference>
<dbReference type="InterPro" id="IPR027478">
    <property type="entry name" value="LdcA_N"/>
</dbReference>
<keyword evidence="10" id="KW-1185">Reference proteome</keyword>
<dbReference type="InterPro" id="IPR029062">
    <property type="entry name" value="Class_I_gatase-like"/>
</dbReference>
<sequence>MLDRRALIAAFGASLVAAKAPPAAPSPALVRPPRLRPGDTVGLVEPAGFTDDAFDLDLVKETIVAMGLKPKAAPHLAQRYGYLAGEDRARAADLNAMYADPEVRAVFAVRGGWGCARILPYLDFDLIRAHPKLLVGFSDITALHLAFAARAGFTTIHGPNAASSWGRLSWDAFRAVAFDAQTPTFRNPPGTEDRLVQRAGRIRTFRPGKATGRLLGGNLTVLCALMGTPWLPDFTGAILFIEETNEAEYRIDRMLTQLALAGVLGKLAGVVFGQCTSCTARDASFGGFTLSEVLQQHLAPLGIPAFQGALFGHVANQFSLPEGVRAEIDADEGTIRLLEPAVA</sequence>
<dbReference type="OrthoDB" id="9807329at2"/>
<proteinExistence type="inferred from homology"/>
<evidence type="ECO:0000313" key="9">
    <source>
        <dbReference type="EMBL" id="EQB32782.1"/>
    </source>
</evidence>
<dbReference type="PIRSF" id="PIRSF028757">
    <property type="entry name" value="LD-carboxypeptidase"/>
    <property type="match status" value="1"/>
</dbReference>
<feature type="active site" description="Nucleophile" evidence="6">
    <location>
        <position position="138"/>
    </location>
</feature>
<dbReference type="InterPro" id="IPR040449">
    <property type="entry name" value="Peptidase_S66_N"/>
</dbReference>
<accession>T0J7H1</accession>
<comment type="similarity">
    <text evidence="1">Belongs to the peptidase S66 family.</text>
</comment>
<dbReference type="GO" id="GO:0006508">
    <property type="term" value="P:proteolysis"/>
    <property type="evidence" value="ECO:0007669"/>
    <property type="project" value="UniProtKB-KW"/>
</dbReference>
<dbReference type="Gene3D" id="3.40.50.10740">
    <property type="entry name" value="Class I glutamine amidotransferase-like"/>
    <property type="match status" value="1"/>
</dbReference>
<dbReference type="Pfam" id="PF17676">
    <property type="entry name" value="Peptidase_S66C"/>
    <property type="match status" value="1"/>
</dbReference>
<dbReference type="eggNOG" id="COG1619">
    <property type="taxonomic scope" value="Bacteria"/>
</dbReference>
<dbReference type="SUPFAM" id="SSF141986">
    <property type="entry name" value="LD-carboxypeptidase A C-terminal domain-like"/>
    <property type="match status" value="1"/>
</dbReference>
<dbReference type="STRING" id="1346791.M529_08055"/>
<reference evidence="9 10" key="1">
    <citation type="journal article" date="2013" name="Genome Announc.">
        <title>Draft Genome Sequence of Sphingobium ummariense Strain RL-3, a Hexachlorocyclohexane-Degrading Bacterium.</title>
        <authorList>
            <person name="Kohli P."/>
            <person name="Dua A."/>
            <person name="Sangwan N."/>
            <person name="Oldach P."/>
            <person name="Khurana J.P."/>
            <person name="Lal R."/>
        </authorList>
    </citation>
    <scope>NUCLEOTIDE SEQUENCE [LARGE SCALE GENOMIC DNA]</scope>
    <source>
        <strain evidence="9 10">RL-3</strain>
    </source>
</reference>
<evidence type="ECO:0000256" key="1">
    <source>
        <dbReference type="ARBA" id="ARBA00010233"/>
    </source>
</evidence>
<feature type="active site" description="Charge relay system" evidence="6">
    <location>
        <position position="313"/>
    </location>
</feature>
<dbReference type="SUPFAM" id="SSF52317">
    <property type="entry name" value="Class I glutamine amidotransferase-like"/>
    <property type="match status" value="1"/>
</dbReference>
<evidence type="ECO:0000256" key="5">
    <source>
        <dbReference type="ARBA" id="ARBA00022825"/>
    </source>
</evidence>
<gene>
    <name evidence="9" type="ORF">M529_08055</name>
</gene>
<evidence type="ECO:0000259" key="8">
    <source>
        <dbReference type="Pfam" id="PF17676"/>
    </source>
</evidence>
<protein>
    <submittedName>
        <fullName evidence="9">Peptidase U61 LD-carboxypeptidase A</fullName>
    </submittedName>
</protein>
<evidence type="ECO:0000256" key="4">
    <source>
        <dbReference type="ARBA" id="ARBA00022801"/>
    </source>
</evidence>
<dbReference type="Gene3D" id="3.50.30.60">
    <property type="entry name" value="LD-carboxypeptidase A C-terminal domain-like"/>
    <property type="match status" value="1"/>
</dbReference>
<keyword evidence="3" id="KW-0645">Protease</keyword>
<dbReference type="Proteomes" id="UP000015523">
    <property type="component" value="Unassembled WGS sequence"/>
</dbReference>
<dbReference type="PANTHER" id="PTHR30237:SF2">
    <property type="entry name" value="MUREIN TETRAPEPTIDE CARBOXYPEPTIDASE"/>
    <property type="match status" value="1"/>
</dbReference>
<evidence type="ECO:0000256" key="3">
    <source>
        <dbReference type="ARBA" id="ARBA00022670"/>
    </source>
</evidence>
<keyword evidence="2 9" id="KW-0121">Carboxypeptidase</keyword>
<comment type="caution">
    <text evidence="9">The sequence shown here is derived from an EMBL/GenBank/DDBJ whole genome shotgun (WGS) entry which is preliminary data.</text>
</comment>
<dbReference type="PATRIC" id="fig|1346791.3.peg.1550"/>
<dbReference type="GO" id="GO:0008236">
    <property type="term" value="F:serine-type peptidase activity"/>
    <property type="evidence" value="ECO:0007669"/>
    <property type="project" value="UniProtKB-KW"/>
</dbReference>
<dbReference type="EMBL" id="AUWY01000058">
    <property type="protein sequence ID" value="EQB32782.1"/>
    <property type="molecule type" value="Genomic_DNA"/>
</dbReference>